<feature type="transmembrane region" description="Helical" evidence="2">
    <location>
        <begin position="32"/>
        <end position="61"/>
    </location>
</feature>
<protein>
    <submittedName>
        <fullName evidence="3">Uncharacterized protein</fullName>
    </submittedName>
</protein>
<feature type="compositionally biased region" description="Basic and acidic residues" evidence="1">
    <location>
        <begin position="91"/>
        <end position="105"/>
    </location>
</feature>
<gene>
    <name evidence="3" type="ORF">SPSK_03689</name>
</gene>
<dbReference type="AlphaFoldDB" id="A0A0F2M375"/>
<name>A0A0F2M375_SPOSC</name>
<feature type="region of interest" description="Disordered" evidence="1">
    <location>
        <begin position="91"/>
        <end position="119"/>
    </location>
</feature>
<reference evidence="3 4" key="1">
    <citation type="journal article" date="2014" name="BMC Genomics">
        <title>Comparative genomics of the major fungal agents of human and animal Sporotrichosis: Sporothrix schenckii and Sporothrix brasiliensis.</title>
        <authorList>
            <person name="Teixeira M.M."/>
            <person name="de Almeida L.G."/>
            <person name="Kubitschek-Barreira P."/>
            <person name="Alves F.L."/>
            <person name="Kioshima E.S."/>
            <person name="Abadio A.K."/>
            <person name="Fernandes L."/>
            <person name="Derengowski L.S."/>
            <person name="Ferreira K.S."/>
            <person name="Souza R.C."/>
            <person name="Ruiz J.C."/>
            <person name="de Andrade N.C."/>
            <person name="Paes H.C."/>
            <person name="Nicola A.M."/>
            <person name="Albuquerque P."/>
            <person name="Gerber A.L."/>
            <person name="Martins V.P."/>
            <person name="Peconick L.D."/>
            <person name="Neto A.V."/>
            <person name="Chaucanez C.B."/>
            <person name="Silva P.A."/>
            <person name="Cunha O.L."/>
            <person name="de Oliveira F.F."/>
            <person name="dos Santos T.C."/>
            <person name="Barros A.L."/>
            <person name="Soares M.A."/>
            <person name="de Oliveira L.M."/>
            <person name="Marini M.M."/>
            <person name="Villalobos-Duno H."/>
            <person name="Cunha M.M."/>
            <person name="de Hoog S."/>
            <person name="da Silveira J.F."/>
            <person name="Henrissat B."/>
            <person name="Nino-Vega G.A."/>
            <person name="Cisalpino P.S."/>
            <person name="Mora-Montes H.M."/>
            <person name="Almeida S.R."/>
            <person name="Stajich J.E."/>
            <person name="Lopes-Bezerra L.M."/>
            <person name="Vasconcelos A.T."/>
            <person name="Felipe M.S."/>
        </authorList>
    </citation>
    <scope>NUCLEOTIDE SEQUENCE [LARGE SCALE GENOMIC DNA]</scope>
    <source>
        <strain evidence="3 4">1099-18</strain>
    </source>
</reference>
<keyword evidence="2" id="KW-0812">Transmembrane</keyword>
<reference evidence="3 4" key="2">
    <citation type="journal article" date="2015" name="Eukaryot. Cell">
        <title>Asexual propagation of a virulent clone complex in a human and feline outbreak of sporotrichosis.</title>
        <authorList>
            <person name="Teixeira Mde M."/>
            <person name="Rodrigues A.M."/>
            <person name="Tsui C.K."/>
            <person name="de Almeida L.G."/>
            <person name="Van Diepeningen A.D."/>
            <person name="van den Ende B.G."/>
            <person name="Fernandes G.F."/>
            <person name="Kano R."/>
            <person name="Hamelin R.C."/>
            <person name="Lopes-Bezerra L.M."/>
            <person name="Vasconcelos A.T."/>
            <person name="de Hoog S."/>
            <person name="de Camargo Z.P."/>
            <person name="Felipe M.S."/>
        </authorList>
    </citation>
    <scope>NUCLEOTIDE SEQUENCE [LARGE SCALE GENOMIC DNA]</scope>
    <source>
        <strain evidence="3 4">1099-18</strain>
    </source>
</reference>
<dbReference type="EMBL" id="AXCR01000010">
    <property type="protein sequence ID" value="KJR82591.1"/>
    <property type="molecule type" value="Genomic_DNA"/>
</dbReference>
<feature type="compositionally biased region" description="Polar residues" evidence="1">
    <location>
        <begin position="108"/>
        <end position="119"/>
    </location>
</feature>
<accession>A0A0F2M375</accession>
<evidence type="ECO:0000256" key="2">
    <source>
        <dbReference type="SAM" id="Phobius"/>
    </source>
</evidence>
<dbReference type="GeneID" id="27665801"/>
<keyword evidence="2" id="KW-0472">Membrane</keyword>
<dbReference type="Proteomes" id="UP000033710">
    <property type="component" value="Unassembled WGS sequence"/>
</dbReference>
<evidence type="ECO:0000313" key="4">
    <source>
        <dbReference type="Proteomes" id="UP000033710"/>
    </source>
</evidence>
<sequence>MASGSSGLLDFWLVKLLQSAFFPESPYLTVRIISGVFAALGIAFVFPIISLVVFDVCLWIWRLYSVNRNAYLQRQQQEQHQQQLLREQRRVLRKQQEQEQQEQHRSKTSTGKPPATSNS</sequence>
<organism evidence="3 4">
    <name type="scientific">Sporothrix schenckii 1099-18</name>
    <dbReference type="NCBI Taxonomy" id="1397361"/>
    <lineage>
        <taxon>Eukaryota</taxon>
        <taxon>Fungi</taxon>
        <taxon>Dikarya</taxon>
        <taxon>Ascomycota</taxon>
        <taxon>Pezizomycotina</taxon>
        <taxon>Sordariomycetes</taxon>
        <taxon>Sordariomycetidae</taxon>
        <taxon>Ophiostomatales</taxon>
        <taxon>Ophiostomataceae</taxon>
        <taxon>Sporothrix</taxon>
    </lineage>
</organism>
<comment type="caution">
    <text evidence="3">The sequence shown here is derived from an EMBL/GenBank/DDBJ whole genome shotgun (WGS) entry which is preliminary data.</text>
</comment>
<dbReference type="RefSeq" id="XP_016585267.1">
    <property type="nucleotide sequence ID" value="XM_016730524.1"/>
</dbReference>
<dbReference type="KEGG" id="ssck:SPSK_03689"/>
<dbReference type="OrthoDB" id="4833021at2759"/>
<keyword evidence="2" id="KW-1133">Transmembrane helix</keyword>
<proteinExistence type="predicted"/>
<dbReference type="VEuPathDB" id="FungiDB:SPSK_03689"/>
<evidence type="ECO:0000256" key="1">
    <source>
        <dbReference type="SAM" id="MobiDB-lite"/>
    </source>
</evidence>
<evidence type="ECO:0000313" key="3">
    <source>
        <dbReference type="EMBL" id="KJR82591.1"/>
    </source>
</evidence>